<evidence type="ECO:0000313" key="1">
    <source>
        <dbReference type="EMBL" id="CEK83542.1"/>
    </source>
</evidence>
<proteinExistence type="predicted"/>
<protein>
    <submittedName>
        <fullName evidence="1">Uncharacterized protein</fullName>
    </submittedName>
</protein>
<name>A0A0B7ASF7_9EUPU</name>
<reference evidence="1" key="1">
    <citation type="submission" date="2014-12" db="EMBL/GenBank/DDBJ databases">
        <title>Insight into the proteome of Arion vulgaris.</title>
        <authorList>
            <person name="Aradska J."/>
            <person name="Bulat T."/>
            <person name="Smidak R."/>
            <person name="Sarate P."/>
            <person name="Gangsoo J."/>
            <person name="Sialana F."/>
            <person name="Bilban M."/>
            <person name="Lubec G."/>
        </authorList>
    </citation>
    <scope>NUCLEOTIDE SEQUENCE</scope>
    <source>
        <tissue evidence="1">Skin</tissue>
    </source>
</reference>
<dbReference type="EMBL" id="HACG01036677">
    <property type="protein sequence ID" value="CEK83542.1"/>
    <property type="molecule type" value="Transcribed_RNA"/>
</dbReference>
<sequence>MTIYQDQMIIKYYIVKYCNCDGKEMPVECDTPEQNQKGPKFGRTGCYFL</sequence>
<gene>
    <name evidence="1" type="primary">ORF137572</name>
</gene>
<accession>A0A0B7ASF7</accession>
<dbReference type="AlphaFoldDB" id="A0A0B7ASF7"/>
<organism evidence="1">
    <name type="scientific">Arion vulgaris</name>
    <dbReference type="NCBI Taxonomy" id="1028688"/>
    <lineage>
        <taxon>Eukaryota</taxon>
        <taxon>Metazoa</taxon>
        <taxon>Spiralia</taxon>
        <taxon>Lophotrochozoa</taxon>
        <taxon>Mollusca</taxon>
        <taxon>Gastropoda</taxon>
        <taxon>Heterobranchia</taxon>
        <taxon>Euthyneura</taxon>
        <taxon>Panpulmonata</taxon>
        <taxon>Eupulmonata</taxon>
        <taxon>Stylommatophora</taxon>
        <taxon>Helicina</taxon>
        <taxon>Arionoidea</taxon>
        <taxon>Arionidae</taxon>
        <taxon>Arion</taxon>
    </lineage>
</organism>